<keyword evidence="2" id="KW-1185">Reference proteome</keyword>
<reference evidence="1 2" key="1">
    <citation type="submission" date="2024-01" db="EMBL/GenBank/DDBJ databases">
        <authorList>
            <person name="Alioto T."/>
            <person name="Alioto T."/>
            <person name="Gomez Garrido J."/>
        </authorList>
    </citation>
    <scope>NUCLEOTIDE SEQUENCE [LARGE SCALE GENOMIC DNA]</scope>
</reference>
<dbReference type="EMBL" id="CAWUFR010000037">
    <property type="protein sequence ID" value="CAK6958938.1"/>
    <property type="molecule type" value="Genomic_DNA"/>
</dbReference>
<organism evidence="1 2">
    <name type="scientific">Scomber scombrus</name>
    <name type="common">Atlantic mackerel</name>
    <name type="synonym">Scomber vernalis</name>
    <dbReference type="NCBI Taxonomy" id="13677"/>
    <lineage>
        <taxon>Eukaryota</taxon>
        <taxon>Metazoa</taxon>
        <taxon>Chordata</taxon>
        <taxon>Craniata</taxon>
        <taxon>Vertebrata</taxon>
        <taxon>Euteleostomi</taxon>
        <taxon>Actinopterygii</taxon>
        <taxon>Neopterygii</taxon>
        <taxon>Teleostei</taxon>
        <taxon>Neoteleostei</taxon>
        <taxon>Acanthomorphata</taxon>
        <taxon>Pelagiaria</taxon>
        <taxon>Scombriformes</taxon>
        <taxon>Scombridae</taxon>
        <taxon>Scomber</taxon>
    </lineage>
</organism>
<name>A0AAV1NIU5_SCOSC</name>
<protein>
    <submittedName>
        <fullName evidence="1">Unnamed protein product</fullName>
    </submittedName>
</protein>
<proteinExistence type="predicted"/>
<evidence type="ECO:0000313" key="2">
    <source>
        <dbReference type="Proteomes" id="UP001314229"/>
    </source>
</evidence>
<sequence>MLSGVASVEDILGSLYAKPTARFFATVPTSPHPHPPPQTPSLSLFLSLPPIHNILMRNGAGDNNAVTCRKARLHRGDGRQLDVRCHRLGNLRRNGTTGGRLVLSRRGGELCKPDWVEQHIAQPHLSRRRPCVPFA</sequence>
<gene>
    <name evidence="1" type="ORF">FSCOSCO3_A012027</name>
</gene>
<dbReference type="Proteomes" id="UP001314229">
    <property type="component" value="Unassembled WGS sequence"/>
</dbReference>
<dbReference type="AlphaFoldDB" id="A0AAV1NIU5"/>
<evidence type="ECO:0000313" key="1">
    <source>
        <dbReference type="EMBL" id="CAK6958938.1"/>
    </source>
</evidence>
<accession>A0AAV1NIU5</accession>
<comment type="caution">
    <text evidence="1">The sequence shown here is derived from an EMBL/GenBank/DDBJ whole genome shotgun (WGS) entry which is preliminary data.</text>
</comment>